<dbReference type="GO" id="GO:2001059">
    <property type="term" value="P:D-tagatose 6-phosphate catabolic process"/>
    <property type="evidence" value="ECO:0007669"/>
    <property type="project" value="UniProtKB-UniPathway"/>
</dbReference>
<evidence type="ECO:0000313" key="10">
    <source>
        <dbReference type="EMBL" id="KGX86514.1"/>
    </source>
</evidence>
<dbReference type="InterPro" id="IPR022463">
    <property type="entry name" value="1-PFruKinase"/>
</dbReference>
<feature type="domain" description="Carbohydrate kinase PfkB" evidence="9">
    <location>
        <begin position="10"/>
        <end position="283"/>
    </location>
</feature>
<dbReference type="GO" id="GO:0044281">
    <property type="term" value="P:small molecule metabolic process"/>
    <property type="evidence" value="ECO:0007669"/>
    <property type="project" value="UniProtKB-ARBA"/>
</dbReference>
<protein>
    <recommendedName>
        <fullName evidence="7">Tagatose-6-phosphate kinase</fullName>
        <ecNumber evidence="7">2.7.1.144</ecNumber>
    </recommendedName>
</protein>
<keyword evidence="5 7" id="KW-0067">ATP-binding</keyword>
<accession>A0A0A5G3B9</accession>
<dbReference type="EMBL" id="AVPF01000030">
    <property type="protein sequence ID" value="KGX86514.1"/>
    <property type="molecule type" value="Genomic_DNA"/>
</dbReference>
<dbReference type="OrthoDB" id="9801219at2"/>
<comment type="pathway">
    <text evidence="7">Carbohydrate metabolism; D-tagatose 6-phosphate degradation; D-glyceraldehyde 3-phosphate and glycerone phosphate from D-tagatose 6-phosphate: step 1/2.</text>
</comment>
<comment type="catalytic activity">
    <reaction evidence="6 8">
        <text>beta-D-fructose 1-phosphate + ATP = beta-D-fructose 1,6-bisphosphate + ADP + H(+)</text>
        <dbReference type="Rhea" id="RHEA:14213"/>
        <dbReference type="ChEBI" id="CHEBI:15378"/>
        <dbReference type="ChEBI" id="CHEBI:30616"/>
        <dbReference type="ChEBI" id="CHEBI:32966"/>
        <dbReference type="ChEBI" id="CHEBI:138881"/>
        <dbReference type="ChEBI" id="CHEBI:456216"/>
        <dbReference type="EC" id="2.7.1.56"/>
    </reaction>
</comment>
<dbReference type="PIRSF" id="PIRSF000535">
    <property type="entry name" value="1PFK/6PFK/LacC"/>
    <property type="match status" value="1"/>
</dbReference>
<evidence type="ECO:0000256" key="6">
    <source>
        <dbReference type="ARBA" id="ARBA00047745"/>
    </source>
</evidence>
<dbReference type="RefSeq" id="WP_027445791.1">
    <property type="nucleotide sequence ID" value="NZ_AULJ01000018.1"/>
</dbReference>
<dbReference type="AlphaFoldDB" id="A0A0A5G3B9"/>
<dbReference type="Pfam" id="PF00294">
    <property type="entry name" value="PfkB"/>
    <property type="match status" value="1"/>
</dbReference>
<dbReference type="InterPro" id="IPR002173">
    <property type="entry name" value="Carboh/pur_kinase_PfkB_CS"/>
</dbReference>
<keyword evidence="2 7" id="KW-0808">Transferase</keyword>
<reference evidence="10 11" key="1">
    <citation type="submission" date="2013-08" db="EMBL/GenBank/DDBJ databases">
        <authorList>
            <person name="Huang J."/>
            <person name="Wang G."/>
        </authorList>
    </citation>
    <scope>NUCLEOTIDE SEQUENCE [LARGE SCALE GENOMIC DNA]</scope>
    <source>
        <strain evidence="10 11">BH030004</strain>
    </source>
</reference>
<dbReference type="GO" id="GO:0005829">
    <property type="term" value="C:cytosol"/>
    <property type="evidence" value="ECO:0007669"/>
    <property type="project" value="TreeGrafter"/>
</dbReference>
<dbReference type="NCBIfam" id="TIGR03828">
    <property type="entry name" value="pfkB"/>
    <property type="match status" value="1"/>
</dbReference>
<name>A0A0A5G3B9_9BACI</name>
<dbReference type="SUPFAM" id="SSF53613">
    <property type="entry name" value="Ribokinase-like"/>
    <property type="match status" value="1"/>
</dbReference>
<dbReference type="STRING" id="1385511.GCA_000425225_01758"/>
<proteinExistence type="inferred from homology"/>
<dbReference type="InterPro" id="IPR011611">
    <property type="entry name" value="PfkB_dom"/>
</dbReference>
<dbReference type="EC" id="2.7.1.144" evidence="7"/>
<comment type="caution">
    <text evidence="10">The sequence shown here is derived from an EMBL/GenBank/DDBJ whole genome shotgun (WGS) entry which is preliminary data.</text>
</comment>
<dbReference type="InterPro" id="IPR029056">
    <property type="entry name" value="Ribokinase-like"/>
</dbReference>
<comment type="function">
    <text evidence="8">Catalyzes the ATP-dependent phosphorylation of fructose-l-phosphate to fructose-l,6-bisphosphate.</text>
</comment>
<dbReference type="GO" id="GO:0005988">
    <property type="term" value="P:lactose metabolic process"/>
    <property type="evidence" value="ECO:0007669"/>
    <property type="project" value="UniProtKB-KW"/>
</dbReference>
<keyword evidence="11" id="KW-1185">Reference proteome</keyword>
<keyword evidence="3 7" id="KW-0547">Nucleotide-binding</keyword>
<comment type="similarity">
    <text evidence="7">Belongs to the carbohydrate kinase PfkB family. LacC subfamily.</text>
</comment>
<evidence type="ECO:0000256" key="8">
    <source>
        <dbReference type="RuleBase" id="RU369061"/>
    </source>
</evidence>
<dbReference type="PROSITE" id="PS00584">
    <property type="entry name" value="PFKB_KINASES_2"/>
    <property type="match status" value="1"/>
</dbReference>
<dbReference type="GO" id="GO:0009024">
    <property type="term" value="F:tagatose-6-phosphate kinase activity"/>
    <property type="evidence" value="ECO:0007669"/>
    <property type="project" value="UniProtKB-EC"/>
</dbReference>
<comment type="catalytic activity">
    <reaction evidence="7">
        <text>D-tagatofuranose 6-phosphate + ATP = D-tagatofuranose 1,6-bisphosphate + ADP + H(+)</text>
        <dbReference type="Rhea" id="RHEA:12420"/>
        <dbReference type="ChEBI" id="CHEBI:15378"/>
        <dbReference type="ChEBI" id="CHEBI:30616"/>
        <dbReference type="ChEBI" id="CHEBI:58694"/>
        <dbReference type="ChEBI" id="CHEBI:58695"/>
        <dbReference type="ChEBI" id="CHEBI:456216"/>
        <dbReference type="EC" id="2.7.1.144"/>
    </reaction>
</comment>
<evidence type="ECO:0000256" key="3">
    <source>
        <dbReference type="ARBA" id="ARBA00022741"/>
    </source>
</evidence>
<comment type="similarity">
    <text evidence="1">Belongs to the carbohydrate kinase pfkB family.</text>
</comment>
<dbReference type="GO" id="GO:0005524">
    <property type="term" value="F:ATP binding"/>
    <property type="evidence" value="ECO:0007669"/>
    <property type="project" value="UniProtKB-UniRule"/>
</dbReference>
<gene>
    <name evidence="10" type="ORF">N783_11885</name>
</gene>
<evidence type="ECO:0000259" key="9">
    <source>
        <dbReference type="Pfam" id="PF00294"/>
    </source>
</evidence>
<dbReference type="Gene3D" id="3.40.1190.20">
    <property type="match status" value="1"/>
</dbReference>
<dbReference type="GO" id="GO:0008662">
    <property type="term" value="F:1-phosphofructokinase activity"/>
    <property type="evidence" value="ECO:0007669"/>
    <property type="project" value="UniProtKB-UniRule"/>
</dbReference>
<keyword evidence="7" id="KW-0423">Lactose metabolism</keyword>
<sequence length="304" mass="33506">MIYTVTLSPSVDYIMHVDQFHEGELNRASKTFYYAGGKGINVSRVLKRLDIKNTALGYIGGFTGRFIEEYLESEQVQHQFIETEYPTRVNVKLKSDEESEINGPGPDISEDQQNQLLKQVDQLQPDDYLVVAGSIPKTIPATFYKEMAKLCEQNNAHFIADTSGQALEELVGLRTFLLKPNHHELGELYNTSIETQEDAITYARKLVDQGAEHVIVSMGGQGAIFVSKDHTYSCNVPKGTVKNSVGAGDSVVSGFLASYSQNKDLSQAFKQGVAAGSATAFSNDLGTKEDIEKLLSEIEVQEHA</sequence>
<dbReference type="PANTHER" id="PTHR46566:SF1">
    <property type="entry name" value="1-PHOSPHOFRUCTOKINASE"/>
    <property type="match status" value="1"/>
</dbReference>
<evidence type="ECO:0000256" key="4">
    <source>
        <dbReference type="ARBA" id="ARBA00022777"/>
    </source>
</evidence>
<dbReference type="eggNOG" id="COG1105">
    <property type="taxonomic scope" value="Bacteria"/>
</dbReference>
<evidence type="ECO:0000313" key="11">
    <source>
        <dbReference type="Proteomes" id="UP000030403"/>
    </source>
</evidence>
<dbReference type="InterPro" id="IPR017583">
    <property type="entry name" value="Tagatose/fructose_Pkinase"/>
</dbReference>
<dbReference type="GO" id="GO:0016052">
    <property type="term" value="P:carbohydrate catabolic process"/>
    <property type="evidence" value="ECO:0007669"/>
    <property type="project" value="UniProtKB-ARBA"/>
</dbReference>
<dbReference type="NCBIfam" id="TIGR03168">
    <property type="entry name" value="1-PFK"/>
    <property type="match status" value="1"/>
</dbReference>
<evidence type="ECO:0000256" key="7">
    <source>
        <dbReference type="PIRNR" id="PIRNR000535"/>
    </source>
</evidence>
<organism evidence="10 11">
    <name type="scientific">Pontibacillus marinus BH030004 = DSM 16465</name>
    <dbReference type="NCBI Taxonomy" id="1385511"/>
    <lineage>
        <taxon>Bacteria</taxon>
        <taxon>Bacillati</taxon>
        <taxon>Bacillota</taxon>
        <taxon>Bacilli</taxon>
        <taxon>Bacillales</taxon>
        <taxon>Bacillaceae</taxon>
        <taxon>Pontibacillus</taxon>
    </lineage>
</organism>
<dbReference type="CDD" id="cd01164">
    <property type="entry name" value="FruK_PfkB_like"/>
    <property type="match status" value="1"/>
</dbReference>
<evidence type="ECO:0000256" key="1">
    <source>
        <dbReference type="ARBA" id="ARBA00005380"/>
    </source>
</evidence>
<evidence type="ECO:0000256" key="5">
    <source>
        <dbReference type="ARBA" id="ARBA00022840"/>
    </source>
</evidence>
<dbReference type="PANTHER" id="PTHR46566">
    <property type="entry name" value="1-PHOSPHOFRUCTOKINASE-RELATED"/>
    <property type="match status" value="1"/>
</dbReference>
<dbReference type="FunFam" id="3.40.1190.20:FF:000001">
    <property type="entry name" value="Phosphofructokinase"/>
    <property type="match status" value="1"/>
</dbReference>
<dbReference type="UniPathway" id="UPA00704">
    <property type="reaction ID" value="UER00715"/>
</dbReference>
<keyword evidence="4 8" id="KW-0418">Kinase</keyword>
<evidence type="ECO:0000256" key="2">
    <source>
        <dbReference type="ARBA" id="ARBA00022679"/>
    </source>
</evidence>
<dbReference type="Proteomes" id="UP000030403">
    <property type="component" value="Unassembled WGS sequence"/>
</dbReference>